<protein>
    <recommendedName>
        <fullName evidence="5">Glycosyltransferase 2-like domain-containing protein</fullName>
    </recommendedName>
</protein>
<dbReference type="EMBL" id="MLCF01000099">
    <property type="protein sequence ID" value="OIV36363.1"/>
    <property type="molecule type" value="Genomic_DNA"/>
</dbReference>
<feature type="domain" description="Glycosyltransferase 2-like" evidence="1">
    <location>
        <begin position="6"/>
        <end position="168"/>
    </location>
</feature>
<dbReference type="PANTHER" id="PTHR43685">
    <property type="entry name" value="GLYCOSYLTRANSFERASE"/>
    <property type="match status" value="1"/>
</dbReference>
<dbReference type="OrthoDB" id="3183633at2"/>
<dbReference type="Pfam" id="PF22181">
    <property type="entry name" value="TarS_linker"/>
    <property type="match status" value="1"/>
</dbReference>
<comment type="caution">
    <text evidence="3">The sequence shown here is derived from an EMBL/GenBank/DDBJ whole genome shotgun (WGS) entry which is preliminary data.</text>
</comment>
<dbReference type="SUPFAM" id="SSF53448">
    <property type="entry name" value="Nucleotide-diphospho-sugar transferases"/>
    <property type="match status" value="1"/>
</dbReference>
<dbReference type="RefSeq" id="WP_071657681.1">
    <property type="nucleotide sequence ID" value="NZ_MLCF01000099.1"/>
</dbReference>
<name>A0A1J7BCG4_9ACTN</name>
<keyword evidence="4" id="KW-1185">Reference proteome</keyword>
<proteinExistence type="predicted"/>
<dbReference type="PANTHER" id="PTHR43685:SF2">
    <property type="entry name" value="GLYCOSYLTRANSFERASE 2-LIKE DOMAIN-CONTAINING PROTEIN"/>
    <property type="match status" value="1"/>
</dbReference>
<evidence type="ECO:0000313" key="3">
    <source>
        <dbReference type="EMBL" id="OIV36363.1"/>
    </source>
</evidence>
<evidence type="ECO:0000259" key="2">
    <source>
        <dbReference type="Pfam" id="PF22181"/>
    </source>
</evidence>
<evidence type="ECO:0008006" key="5">
    <source>
        <dbReference type="Google" id="ProtNLM"/>
    </source>
</evidence>
<dbReference type="InterPro" id="IPR054028">
    <property type="entry name" value="TarS/TarP_linker"/>
</dbReference>
<dbReference type="Pfam" id="PF00535">
    <property type="entry name" value="Glycos_transf_2"/>
    <property type="match status" value="1"/>
</dbReference>
<dbReference type="Gene3D" id="3.90.550.10">
    <property type="entry name" value="Spore Coat Polysaccharide Biosynthesis Protein SpsA, Chain A"/>
    <property type="match status" value="1"/>
</dbReference>
<organism evidence="3 4">
    <name type="scientific">Mangrovactinospora gilvigrisea</name>
    <dbReference type="NCBI Taxonomy" id="1428644"/>
    <lineage>
        <taxon>Bacteria</taxon>
        <taxon>Bacillati</taxon>
        <taxon>Actinomycetota</taxon>
        <taxon>Actinomycetes</taxon>
        <taxon>Kitasatosporales</taxon>
        <taxon>Streptomycetaceae</taxon>
        <taxon>Mangrovactinospora</taxon>
    </lineage>
</organism>
<dbReference type="AlphaFoldDB" id="A0A1J7BCG4"/>
<sequence>MTVTASVVVAVRNAQQHYAPALAALGEQTLGRDRFEAVFVDDGSTDDTAALLRGDTAFHTWNTVLATGQEGGSGGPGRARNLGLDHATGDYVLFVDAHDRLPRTALARLVDRAETTGADIVVPRTAGHGRRAPRLATAQPLDRGHLTTHPVLMDALGAHMLFRRSFLERAGLRFPEGPVPLADRHFALRAQLAAESVAAVHDHTCYHLHKNPNPGPAPDPDALAGSLADLFELLWGSLPTGPALDRCVAHLHRTELLDRLDQRAARLGAEQLAAWHAALLPVAQRYVAPSAEALLPAAHRVRSAVLRAGHPEALRRLARHRAGIAAAASLEWTRWSSDGRLELGLTADLVHKDRNGRRTPVRFVADRGRYRLDLPADLLALPGVAEAADATADLAAVRLAPLWRHREQGTEVPVPAETRLSTVPLGRNAAGLPLVAVRAEAGCATDPAAADHGRPLRGLWDLHARLEACGDEPRVRIGAERNALVDGMLRPAFLPDGSFAGPYWTANNQLSMRAGGHAPNGVKDALREPDWSWAGEENGMLRLRIPLELGPLAAPVAVTAVLTAEGVTGTVRADGAVVPAGAPDLAALEVAVPTRPLAAAPRWAIALLRHGKPAKPAELGAVLHRHGPGSWTVA</sequence>
<feature type="domain" description="TarS/TarP linker" evidence="2">
    <location>
        <begin position="220"/>
        <end position="318"/>
    </location>
</feature>
<gene>
    <name evidence="3" type="ORF">BIV57_16690</name>
</gene>
<evidence type="ECO:0000313" key="4">
    <source>
        <dbReference type="Proteomes" id="UP000243342"/>
    </source>
</evidence>
<accession>A0A1J7BCG4</accession>
<reference evidence="3 4" key="1">
    <citation type="submission" date="2016-10" db="EMBL/GenBank/DDBJ databases">
        <title>Genome sequence of Streptomyces gilvigriseus MUSC 26.</title>
        <authorList>
            <person name="Lee L.-H."/>
            <person name="Ser H.-L."/>
        </authorList>
    </citation>
    <scope>NUCLEOTIDE SEQUENCE [LARGE SCALE GENOMIC DNA]</scope>
    <source>
        <strain evidence="3 4">MUSC 26</strain>
    </source>
</reference>
<dbReference type="STRING" id="1428644.BIV57_16690"/>
<dbReference type="InterPro" id="IPR050834">
    <property type="entry name" value="Glycosyltransf_2"/>
</dbReference>
<evidence type="ECO:0000259" key="1">
    <source>
        <dbReference type="Pfam" id="PF00535"/>
    </source>
</evidence>
<dbReference type="InterPro" id="IPR001173">
    <property type="entry name" value="Glyco_trans_2-like"/>
</dbReference>
<dbReference type="InterPro" id="IPR029044">
    <property type="entry name" value="Nucleotide-diphossugar_trans"/>
</dbReference>
<dbReference type="Proteomes" id="UP000243342">
    <property type="component" value="Unassembled WGS sequence"/>
</dbReference>
<dbReference type="CDD" id="cd00761">
    <property type="entry name" value="Glyco_tranf_GTA_type"/>
    <property type="match status" value="1"/>
</dbReference>